<proteinExistence type="predicted"/>
<sequence>MSFRKTSTLLMILVIFVAVLSENESTRVEASRVLTQDFVRGNHLETYASVYEQTKTTMTFWLQRLASGPSPKGPGH</sequence>
<keyword evidence="2" id="KW-1185">Reference proteome</keyword>
<protein>
    <submittedName>
        <fullName evidence="1">Uncharacterized protein</fullName>
    </submittedName>
</protein>
<dbReference type="EMBL" id="CM039434">
    <property type="protein sequence ID" value="KAI4324319.1"/>
    <property type="molecule type" value="Genomic_DNA"/>
</dbReference>
<accession>A0ACB9MLM5</accession>
<reference evidence="1 2" key="1">
    <citation type="journal article" date="2022" name="DNA Res.">
        <title>Chromosomal-level genome assembly of the orchid tree Bauhinia variegata (Leguminosae; Cercidoideae) supports the allotetraploid origin hypothesis of Bauhinia.</title>
        <authorList>
            <person name="Zhong Y."/>
            <person name="Chen Y."/>
            <person name="Zheng D."/>
            <person name="Pang J."/>
            <person name="Liu Y."/>
            <person name="Luo S."/>
            <person name="Meng S."/>
            <person name="Qian L."/>
            <person name="Wei D."/>
            <person name="Dai S."/>
            <person name="Zhou R."/>
        </authorList>
    </citation>
    <scope>NUCLEOTIDE SEQUENCE [LARGE SCALE GENOMIC DNA]</scope>
    <source>
        <strain evidence="1">BV-YZ2020</strain>
    </source>
</reference>
<evidence type="ECO:0000313" key="2">
    <source>
        <dbReference type="Proteomes" id="UP000828941"/>
    </source>
</evidence>
<evidence type="ECO:0000313" key="1">
    <source>
        <dbReference type="EMBL" id="KAI4324319.1"/>
    </source>
</evidence>
<dbReference type="Proteomes" id="UP000828941">
    <property type="component" value="Chromosome 9"/>
</dbReference>
<name>A0ACB9MLM5_BAUVA</name>
<comment type="caution">
    <text evidence="1">The sequence shown here is derived from an EMBL/GenBank/DDBJ whole genome shotgun (WGS) entry which is preliminary data.</text>
</comment>
<organism evidence="1 2">
    <name type="scientific">Bauhinia variegata</name>
    <name type="common">Purple orchid tree</name>
    <name type="synonym">Phanera variegata</name>
    <dbReference type="NCBI Taxonomy" id="167791"/>
    <lineage>
        <taxon>Eukaryota</taxon>
        <taxon>Viridiplantae</taxon>
        <taxon>Streptophyta</taxon>
        <taxon>Embryophyta</taxon>
        <taxon>Tracheophyta</taxon>
        <taxon>Spermatophyta</taxon>
        <taxon>Magnoliopsida</taxon>
        <taxon>eudicotyledons</taxon>
        <taxon>Gunneridae</taxon>
        <taxon>Pentapetalae</taxon>
        <taxon>rosids</taxon>
        <taxon>fabids</taxon>
        <taxon>Fabales</taxon>
        <taxon>Fabaceae</taxon>
        <taxon>Cercidoideae</taxon>
        <taxon>Cercideae</taxon>
        <taxon>Bauhiniinae</taxon>
        <taxon>Bauhinia</taxon>
    </lineage>
</organism>
<gene>
    <name evidence="1" type="ORF">L6164_023870</name>
</gene>